<evidence type="ECO:0000313" key="2">
    <source>
        <dbReference type="Proteomes" id="UP000030081"/>
    </source>
</evidence>
<accession>A0AAN0VZ76</accession>
<keyword evidence="2" id="KW-1185">Reference proteome</keyword>
<dbReference type="EMBL" id="CP009617">
    <property type="protein sequence ID" value="AIW20301.1"/>
    <property type="molecule type" value="Genomic_DNA"/>
</dbReference>
<dbReference type="InterPro" id="IPR023296">
    <property type="entry name" value="Glyco_hydro_beta-prop_sf"/>
</dbReference>
<evidence type="ECO:0000313" key="1">
    <source>
        <dbReference type="EMBL" id="AIW20301.1"/>
    </source>
</evidence>
<dbReference type="RefSeq" id="WP_043009500.1">
    <property type="nucleotide sequence ID" value="NZ_CP009617.1"/>
</dbReference>
<protein>
    <recommendedName>
        <fullName evidence="3">Glycosyl hydrolase family 32 N-terminal domain-containing protein</fullName>
    </recommendedName>
</protein>
<dbReference type="Proteomes" id="UP000030081">
    <property type="component" value="Chromosome 1"/>
</dbReference>
<reference evidence="1 2" key="1">
    <citation type="submission" date="2014-10" db="EMBL/GenBank/DDBJ databases">
        <title>The Complete Genome Sequence for the Shellfish Pathogen Vibrio coralliilyticus RE98 Isolated from a Shellfish Hatchery.</title>
        <authorList>
            <person name="Richards G.P."/>
            <person name="Bono J.L."/>
            <person name="Watson M.A."/>
            <person name="Needleman D.S."/>
        </authorList>
    </citation>
    <scope>NUCLEOTIDE SEQUENCE [LARGE SCALE GENOMIC DNA]</scope>
    <source>
        <strain evidence="1 2">RE98</strain>
    </source>
</reference>
<dbReference type="Gene3D" id="2.115.10.20">
    <property type="entry name" value="Glycosyl hydrolase domain, family 43"/>
    <property type="match status" value="2"/>
</dbReference>
<proteinExistence type="predicted"/>
<name>A0AAN0VZ76_9VIBR</name>
<dbReference type="PANTHER" id="PTHR35279">
    <property type="match status" value="1"/>
</dbReference>
<sequence length="307" mass="34830">MYWDKLGLVFCANNHSEYMVSGGRTPVPLHIGDDLYRIFFASYDGEGRGRVFSLEIDLTEPTQPRSIGTAPLLDIGNVGFYDDNGIIPSSLVVEDDSLYLYTIGFSVKNKVIFDAATGLAISKDYGKSFVKLTGPVLDRGVDDPCFAASPCVLKTNEGWKMWYVSCEYWEKEGAGYKHYYNIKYKTSVDGIYWEPRGVTCIDFKNEFEYAISRPAVIITPEGKYRMWYSYRAQPEVDTYRIGYAESQDGVNWERKDELSGIDVSNEGWDSEMICYPCIFQHKGYTYMLYNGNGYGRSGFGIAVLREG</sequence>
<dbReference type="SUPFAM" id="SSF75005">
    <property type="entry name" value="Arabinanase/levansucrase/invertase"/>
    <property type="match status" value="1"/>
</dbReference>
<gene>
    <name evidence="1" type="ORF">IX92_15225</name>
</gene>
<dbReference type="KEGG" id="vcy:IX92_15225"/>
<dbReference type="PANTHER" id="PTHR35279:SF1">
    <property type="entry name" value="ARABINANASE_LEVANSUCRASE_INVERTASE"/>
    <property type="match status" value="1"/>
</dbReference>
<evidence type="ECO:0008006" key="3">
    <source>
        <dbReference type="Google" id="ProtNLM"/>
    </source>
</evidence>
<organism evidence="1 2">
    <name type="scientific">Vibrio coralliilyticus</name>
    <dbReference type="NCBI Taxonomy" id="190893"/>
    <lineage>
        <taxon>Bacteria</taxon>
        <taxon>Pseudomonadati</taxon>
        <taxon>Pseudomonadota</taxon>
        <taxon>Gammaproteobacteria</taxon>
        <taxon>Vibrionales</taxon>
        <taxon>Vibrionaceae</taxon>
        <taxon>Vibrio</taxon>
    </lineage>
</organism>
<dbReference type="AlphaFoldDB" id="A0AAN0VZ76"/>